<dbReference type="EMBL" id="JBHRYB010000013">
    <property type="protein sequence ID" value="MFC3680998.1"/>
    <property type="molecule type" value="Genomic_DNA"/>
</dbReference>
<sequence>MPMLIDQRNGFYFRSENGALLFGLRDSQGCVTDATQLPEDIHSLAFPQDPQGWAALEENWQALIARY</sequence>
<accession>A0ABV7VY92</accession>
<dbReference type="Gene3D" id="3.30.9.10">
    <property type="entry name" value="D-Amino Acid Oxidase, subunit A, domain 2"/>
    <property type="match status" value="1"/>
</dbReference>
<comment type="caution">
    <text evidence="1">The sequence shown here is derived from an EMBL/GenBank/DDBJ whole genome shotgun (WGS) entry which is preliminary data.</text>
</comment>
<dbReference type="Proteomes" id="UP001595722">
    <property type="component" value="Unassembled WGS sequence"/>
</dbReference>
<name>A0ABV7VY92_9GAMM</name>
<evidence type="ECO:0000313" key="2">
    <source>
        <dbReference type="Proteomes" id="UP001595722"/>
    </source>
</evidence>
<evidence type="ECO:0000313" key="1">
    <source>
        <dbReference type="EMBL" id="MFC3680998.1"/>
    </source>
</evidence>
<organism evidence="1 2">
    <name type="scientific">Bacterioplanoides pacificum</name>
    <dbReference type="NCBI Taxonomy" id="1171596"/>
    <lineage>
        <taxon>Bacteria</taxon>
        <taxon>Pseudomonadati</taxon>
        <taxon>Pseudomonadota</taxon>
        <taxon>Gammaproteobacteria</taxon>
        <taxon>Oceanospirillales</taxon>
        <taxon>Oceanospirillaceae</taxon>
        <taxon>Bacterioplanoides</taxon>
    </lineage>
</organism>
<dbReference type="RefSeq" id="WP_376867128.1">
    <property type="nucleotide sequence ID" value="NZ_JBHRYB010000013.1"/>
</dbReference>
<proteinExistence type="predicted"/>
<protein>
    <submittedName>
        <fullName evidence="1">Uncharacterized protein</fullName>
    </submittedName>
</protein>
<keyword evidence="2" id="KW-1185">Reference proteome</keyword>
<gene>
    <name evidence="1" type="ORF">ACFOMG_12900</name>
</gene>
<reference evidence="2" key="1">
    <citation type="journal article" date="2019" name="Int. J. Syst. Evol. Microbiol.">
        <title>The Global Catalogue of Microorganisms (GCM) 10K type strain sequencing project: providing services to taxonomists for standard genome sequencing and annotation.</title>
        <authorList>
            <consortium name="The Broad Institute Genomics Platform"/>
            <consortium name="The Broad Institute Genome Sequencing Center for Infectious Disease"/>
            <person name="Wu L."/>
            <person name="Ma J."/>
        </authorList>
    </citation>
    <scope>NUCLEOTIDE SEQUENCE [LARGE SCALE GENOMIC DNA]</scope>
    <source>
        <strain evidence="2">KCTC 42424</strain>
    </source>
</reference>